<feature type="coiled-coil region" evidence="1">
    <location>
        <begin position="169"/>
        <end position="196"/>
    </location>
</feature>
<feature type="transmembrane region" description="Helical" evidence="2">
    <location>
        <begin position="18"/>
        <end position="37"/>
    </location>
</feature>
<keyword evidence="2" id="KW-1133">Transmembrane helix</keyword>
<dbReference type="EMBL" id="BATB01000035">
    <property type="protein sequence ID" value="GAD56359.1"/>
    <property type="molecule type" value="Genomic_DNA"/>
</dbReference>
<keyword evidence="2" id="KW-0812">Transmembrane</keyword>
<keyword evidence="1" id="KW-0175">Coiled coil</keyword>
<dbReference type="STRING" id="1337093.MBELCI_2411"/>
<accession>U3AFC1</accession>
<evidence type="ECO:0000313" key="4">
    <source>
        <dbReference type="Proteomes" id="UP000016566"/>
    </source>
</evidence>
<dbReference type="OrthoDB" id="7642308at2"/>
<comment type="caution">
    <text evidence="3">The sequence shown here is derived from an EMBL/GenBank/DDBJ whole genome shotgun (WGS) entry which is preliminary data.</text>
</comment>
<organism evidence="3 4">
    <name type="scientific">Limimaricola cinnabarinus LL-001</name>
    <dbReference type="NCBI Taxonomy" id="1337093"/>
    <lineage>
        <taxon>Bacteria</taxon>
        <taxon>Pseudomonadati</taxon>
        <taxon>Pseudomonadota</taxon>
        <taxon>Alphaproteobacteria</taxon>
        <taxon>Rhodobacterales</taxon>
        <taxon>Paracoccaceae</taxon>
        <taxon>Limimaricola</taxon>
    </lineage>
</organism>
<feature type="coiled-coil region" evidence="1">
    <location>
        <begin position="269"/>
        <end position="296"/>
    </location>
</feature>
<feature type="transmembrane region" description="Helical" evidence="2">
    <location>
        <begin position="335"/>
        <end position="357"/>
    </location>
</feature>
<gene>
    <name evidence="3" type="ORF">MBELCI_2411</name>
</gene>
<dbReference type="PANTHER" id="PTHR32309">
    <property type="entry name" value="TYROSINE-PROTEIN KINASE"/>
    <property type="match status" value="1"/>
</dbReference>
<evidence type="ECO:0000256" key="2">
    <source>
        <dbReference type="SAM" id="Phobius"/>
    </source>
</evidence>
<dbReference type="PANTHER" id="PTHR32309:SF31">
    <property type="entry name" value="CAPSULAR EXOPOLYSACCHARIDE FAMILY"/>
    <property type="match status" value="1"/>
</dbReference>
<keyword evidence="4" id="KW-1185">Reference proteome</keyword>
<proteinExistence type="predicted"/>
<reference evidence="3" key="1">
    <citation type="journal article" date="2013" name="Genome Announc.">
        <title>Draft Genome Sequence of Loktanella cinnabarina LL-001T, Isolated from Deep-Sea Floor Sediment.</title>
        <authorList>
            <person name="Nishi S."/>
            <person name="Tsubouchi T."/>
            <person name="Takaki Y."/>
            <person name="Koyanagi R."/>
            <person name="Satoh N."/>
            <person name="Maruyama T."/>
            <person name="Hatada Y."/>
        </authorList>
    </citation>
    <scope>NUCLEOTIDE SEQUENCE [LARGE SCALE GENOMIC DNA]</scope>
    <source>
        <strain evidence="3">LL-001</strain>
    </source>
</reference>
<evidence type="ECO:0000313" key="3">
    <source>
        <dbReference type="EMBL" id="GAD56359.1"/>
    </source>
</evidence>
<dbReference type="eggNOG" id="COG3206">
    <property type="taxonomic scope" value="Bacteria"/>
</dbReference>
<dbReference type="InterPro" id="IPR050445">
    <property type="entry name" value="Bact_polysacc_biosynth/exp"/>
</dbReference>
<name>U3AFC1_9RHOB</name>
<protein>
    <recommendedName>
        <fullName evidence="5">Polysaccharide chain length determinant N-terminal domain-containing protein</fullName>
    </recommendedName>
</protein>
<dbReference type="Proteomes" id="UP000016566">
    <property type="component" value="Unassembled WGS sequence"/>
</dbReference>
<evidence type="ECO:0008006" key="5">
    <source>
        <dbReference type="Google" id="ProtNLM"/>
    </source>
</evidence>
<dbReference type="RefSeq" id="WP_021694460.1">
    <property type="nucleotide sequence ID" value="NZ_BATB01000035.1"/>
</dbReference>
<dbReference type="AlphaFoldDB" id="U3AFC1"/>
<keyword evidence="2" id="KW-0472">Membrane</keyword>
<evidence type="ECO:0000256" key="1">
    <source>
        <dbReference type="SAM" id="Coils"/>
    </source>
</evidence>
<sequence>MEYLSSLRDLRGALRRRAWAIVLVCALGIPFVLWFALTRPPSFEATAVIQIETPLVDAGGDAAAIADTQLDLIEQKIMARDRLLALAERFGLFAELPPSERLAQMRDAIEITKLVDPALAWRPETVPSGLSITVEVGERQVAADLANALLDEIVTAAQSRREGRTERTLAFFEAEESRLEGELSALEAEFARFQEENFQSLPSSVAVQRDQLSRLVAQRIDLEQQVIAFETSSDRLRDDETARRRSLLEQQRQLISDNIQSIEAALAAAPETERRYNEFARRRDQLQQALAAVTDRRTEAAMAQLLESRDETTRFEILEEAVPPDYASSSSRSKIAAAGGLGVLLAALALALSLEVVNPQIRTAAQLERALGVRAVVVIPEIDRRQARRRARQARRREAQTFSRQWERVRRLRGFWRRPAA</sequence>